<evidence type="ECO:0000256" key="5">
    <source>
        <dbReference type="ARBA" id="ARBA00023136"/>
    </source>
</evidence>
<sequence length="212" mass="21908">MISLAAASAGFAASAGLIIAIGAQNAFVLRQGLQRCHVALVVAICACGDIAFILAGVAGIGALVQRWPAMLLALRFGGALFLAAYGLMAALRAWHGSGGLAPTEAQQSNRRRAALACLGFTVLNPHVYLDTMVLLGSLSTQYAGAARWAFAAGACGASLAWFTALGFGARLMQPIFRKPAAWRILDASVAAFMFSLSALLLLDPLETLAQAS</sequence>
<dbReference type="RefSeq" id="WP_211435337.1">
    <property type="nucleotide sequence ID" value="NZ_FNLO01000006.1"/>
</dbReference>
<reference evidence="8" key="1">
    <citation type="submission" date="2016-09" db="EMBL/GenBank/DDBJ databases">
        <authorList>
            <person name="Varghese N."/>
            <person name="Submissions S."/>
        </authorList>
    </citation>
    <scope>NUCLEOTIDE SEQUENCE [LARGE SCALE GENOMIC DNA]</scope>
    <source>
        <strain evidence="8">JS23</strain>
    </source>
</reference>
<dbReference type="Pfam" id="PF01810">
    <property type="entry name" value="LysE"/>
    <property type="match status" value="1"/>
</dbReference>
<accession>A0A1H2PPV3</accession>
<keyword evidence="8" id="KW-1185">Reference proteome</keyword>
<feature type="transmembrane region" description="Helical" evidence="6">
    <location>
        <begin position="70"/>
        <end position="91"/>
    </location>
</feature>
<feature type="transmembrane region" description="Helical" evidence="6">
    <location>
        <begin position="6"/>
        <end position="28"/>
    </location>
</feature>
<evidence type="ECO:0000256" key="2">
    <source>
        <dbReference type="ARBA" id="ARBA00022475"/>
    </source>
</evidence>
<evidence type="ECO:0000256" key="4">
    <source>
        <dbReference type="ARBA" id="ARBA00022989"/>
    </source>
</evidence>
<name>A0A1H2PPV3_9BURK</name>
<evidence type="ECO:0000256" key="6">
    <source>
        <dbReference type="SAM" id="Phobius"/>
    </source>
</evidence>
<dbReference type="EMBL" id="FNLO01000006">
    <property type="protein sequence ID" value="SDV48724.1"/>
    <property type="molecule type" value="Genomic_DNA"/>
</dbReference>
<evidence type="ECO:0000313" key="8">
    <source>
        <dbReference type="Proteomes" id="UP000243719"/>
    </source>
</evidence>
<feature type="transmembrane region" description="Helical" evidence="6">
    <location>
        <begin position="180"/>
        <end position="202"/>
    </location>
</feature>
<keyword evidence="4 6" id="KW-1133">Transmembrane helix</keyword>
<comment type="subcellular location">
    <subcellularLocation>
        <location evidence="1">Cell membrane</location>
        <topology evidence="1">Multi-pass membrane protein</topology>
    </subcellularLocation>
</comment>
<dbReference type="GO" id="GO:0015171">
    <property type="term" value="F:amino acid transmembrane transporter activity"/>
    <property type="evidence" value="ECO:0007669"/>
    <property type="project" value="TreeGrafter"/>
</dbReference>
<keyword evidence="2" id="KW-1003">Cell membrane</keyword>
<feature type="transmembrane region" description="Helical" evidence="6">
    <location>
        <begin position="112"/>
        <end position="128"/>
    </location>
</feature>
<gene>
    <name evidence="7" type="ORF">SAMN05216551_10614</name>
</gene>
<organism evidence="7 8">
    <name type="scientific">Chitinasiproducens palmae</name>
    <dbReference type="NCBI Taxonomy" id="1770053"/>
    <lineage>
        <taxon>Bacteria</taxon>
        <taxon>Pseudomonadati</taxon>
        <taxon>Pseudomonadota</taxon>
        <taxon>Betaproteobacteria</taxon>
        <taxon>Burkholderiales</taxon>
        <taxon>Burkholderiaceae</taxon>
        <taxon>Chitinasiproducens</taxon>
    </lineage>
</organism>
<evidence type="ECO:0000313" key="7">
    <source>
        <dbReference type="EMBL" id="SDV48724.1"/>
    </source>
</evidence>
<evidence type="ECO:0000256" key="1">
    <source>
        <dbReference type="ARBA" id="ARBA00004651"/>
    </source>
</evidence>
<dbReference type="STRING" id="1770053.SAMN05216551_10614"/>
<dbReference type="Proteomes" id="UP000243719">
    <property type="component" value="Unassembled WGS sequence"/>
</dbReference>
<feature type="transmembrane region" description="Helical" evidence="6">
    <location>
        <begin position="40"/>
        <end position="64"/>
    </location>
</feature>
<dbReference type="InterPro" id="IPR001123">
    <property type="entry name" value="LeuE-type"/>
</dbReference>
<dbReference type="AlphaFoldDB" id="A0A1H2PPV3"/>
<dbReference type="GO" id="GO:0005886">
    <property type="term" value="C:plasma membrane"/>
    <property type="evidence" value="ECO:0007669"/>
    <property type="project" value="UniProtKB-SubCell"/>
</dbReference>
<dbReference type="PANTHER" id="PTHR30086:SF20">
    <property type="entry name" value="ARGININE EXPORTER PROTEIN ARGO-RELATED"/>
    <property type="match status" value="1"/>
</dbReference>
<keyword evidence="3 6" id="KW-0812">Transmembrane</keyword>
<dbReference type="PANTHER" id="PTHR30086">
    <property type="entry name" value="ARGININE EXPORTER PROTEIN ARGO"/>
    <property type="match status" value="1"/>
</dbReference>
<protein>
    <submittedName>
        <fullName evidence="7">L-lysine exporter family protein LysE/ArgO</fullName>
    </submittedName>
</protein>
<keyword evidence="5 6" id="KW-0472">Membrane</keyword>
<evidence type="ECO:0000256" key="3">
    <source>
        <dbReference type="ARBA" id="ARBA00022692"/>
    </source>
</evidence>
<feature type="transmembrane region" description="Helical" evidence="6">
    <location>
        <begin position="148"/>
        <end position="168"/>
    </location>
</feature>
<proteinExistence type="predicted"/>